<evidence type="ECO:0000313" key="3">
    <source>
        <dbReference type="EMBL" id="KAK4550137.1"/>
    </source>
</evidence>
<dbReference type="Gene3D" id="2.60.120.200">
    <property type="match status" value="1"/>
</dbReference>
<evidence type="ECO:0000256" key="1">
    <source>
        <dbReference type="SAM" id="SignalP"/>
    </source>
</evidence>
<comment type="caution">
    <text evidence="3">The sequence shown here is derived from an EMBL/GenBank/DDBJ whole genome shotgun (WGS) entry which is preliminary data.</text>
</comment>
<sequence length="404" mass="42374">MWSSPLFSGTTIASILTFLSLASTQSIPGATFFSGNGATGAGAYELVDDYEPSLFFTKFNFYSSYDPTYGHVQYVNESIAVRNGFVAAGSTANISVDTTNQWPNGGSGRPAVRIISDNTYTHGLFILDLVHMPWGCGTWPAYWLLGPNWPYNGEIDIIEGVSTGTLNTVSLHTSAGCTIAGSGQTATLEGADCFGGDNDNQGCGSTLNSTNTPNNYGDQLNSIGGGVYATEWTSDYIKTWFFPRGAIPSSITNGAPDVSTFGTPAVNAQGGCTIDNHFANMSIIINTDFCGTWAGNDYETQYPNCPQTTNASSWDSCVDFVGMNPAYFVDAYWEINSIKVYQMPPGAQPSSSYTTSLSSVTPAASAGSSSGIVGMGATTTGLSSAPTTYIAASITKGAPRLAAP</sequence>
<dbReference type="GO" id="GO:0009251">
    <property type="term" value="P:glucan catabolic process"/>
    <property type="evidence" value="ECO:0007669"/>
    <property type="project" value="TreeGrafter"/>
</dbReference>
<dbReference type="EMBL" id="JAVFHQ010000002">
    <property type="protein sequence ID" value="KAK4550137.1"/>
    <property type="molecule type" value="Genomic_DNA"/>
</dbReference>
<dbReference type="CDD" id="cd02181">
    <property type="entry name" value="GH16_fungal_Lam16A_glucanase"/>
    <property type="match status" value="1"/>
</dbReference>
<gene>
    <name evidence="3" type="ORF">LTR36_003104</name>
</gene>
<dbReference type="InterPro" id="IPR050546">
    <property type="entry name" value="Glycosyl_Hydrlase_16"/>
</dbReference>
<keyword evidence="4" id="KW-1185">Reference proteome</keyword>
<dbReference type="PROSITE" id="PS51762">
    <property type="entry name" value="GH16_2"/>
    <property type="match status" value="1"/>
</dbReference>
<name>A0AAV9JX54_9PEZI</name>
<keyword evidence="1" id="KW-0732">Signal</keyword>
<feature type="signal peptide" evidence="1">
    <location>
        <begin position="1"/>
        <end position="24"/>
    </location>
</feature>
<dbReference type="InterPro" id="IPR000757">
    <property type="entry name" value="Beta-glucanase-like"/>
</dbReference>
<dbReference type="PANTHER" id="PTHR10963">
    <property type="entry name" value="GLYCOSYL HYDROLASE-RELATED"/>
    <property type="match status" value="1"/>
</dbReference>
<dbReference type="PANTHER" id="PTHR10963:SF24">
    <property type="entry name" value="GLYCOSIDASE C21B10.07-RELATED"/>
    <property type="match status" value="1"/>
</dbReference>
<dbReference type="Pfam" id="PF26113">
    <property type="entry name" value="GH16_XgeA"/>
    <property type="match status" value="1"/>
</dbReference>
<feature type="domain" description="GH16" evidence="2">
    <location>
        <begin position="20"/>
        <end position="346"/>
    </location>
</feature>
<evidence type="ECO:0000259" key="2">
    <source>
        <dbReference type="PROSITE" id="PS51762"/>
    </source>
</evidence>
<dbReference type="GO" id="GO:0004553">
    <property type="term" value="F:hydrolase activity, hydrolyzing O-glycosyl compounds"/>
    <property type="evidence" value="ECO:0007669"/>
    <property type="project" value="InterPro"/>
</dbReference>
<feature type="chain" id="PRO_5043821556" description="GH16 domain-containing protein" evidence="1">
    <location>
        <begin position="25"/>
        <end position="404"/>
    </location>
</feature>
<proteinExistence type="predicted"/>
<dbReference type="InterPro" id="IPR013320">
    <property type="entry name" value="ConA-like_dom_sf"/>
</dbReference>
<dbReference type="Proteomes" id="UP001324427">
    <property type="component" value="Unassembled WGS sequence"/>
</dbReference>
<dbReference type="AlphaFoldDB" id="A0AAV9JX54"/>
<evidence type="ECO:0000313" key="4">
    <source>
        <dbReference type="Proteomes" id="UP001324427"/>
    </source>
</evidence>
<dbReference type="SUPFAM" id="SSF49899">
    <property type="entry name" value="Concanavalin A-like lectins/glucanases"/>
    <property type="match status" value="1"/>
</dbReference>
<reference evidence="3 4" key="1">
    <citation type="submission" date="2021-11" db="EMBL/GenBank/DDBJ databases">
        <title>Black yeast isolated from Biological Soil Crust.</title>
        <authorList>
            <person name="Kurbessoian T."/>
        </authorList>
    </citation>
    <scope>NUCLEOTIDE SEQUENCE [LARGE SCALE GENOMIC DNA]</scope>
    <source>
        <strain evidence="3 4">CCFEE 5522</strain>
    </source>
</reference>
<protein>
    <recommendedName>
        <fullName evidence="2">GH16 domain-containing protein</fullName>
    </recommendedName>
</protein>
<organism evidence="3 4">
    <name type="scientific">Oleoguttula mirabilis</name>
    <dbReference type="NCBI Taxonomy" id="1507867"/>
    <lineage>
        <taxon>Eukaryota</taxon>
        <taxon>Fungi</taxon>
        <taxon>Dikarya</taxon>
        <taxon>Ascomycota</taxon>
        <taxon>Pezizomycotina</taxon>
        <taxon>Dothideomycetes</taxon>
        <taxon>Dothideomycetidae</taxon>
        <taxon>Mycosphaerellales</taxon>
        <taxon>Teratosphaeriaceae</taxon>
        <taxon>Oleoguttula</taxon>
    </lineage>
</organism>
<accession>A0AAV9JX54</accession>